<reference evidence="1" key="1">
    <citation type="submission" date="2024-07" db="EMBL/GenBank/DDBJ databases">
        <title>Complete genome sequences of cellulolytic bacteria, Kitasatospora sp. CMC57 and Streptomyces sp. CMC78, isolated from Japanese agricultural soil.</title>
        <authorList>
            <person name="Hashimoto T."/>
            <person name="Ito M."/>
            <person name="Iwamoto M."/>
            <person name="Fukahori D."/>
            <person name="Shoda T."/>
            <person name="Sakoda M."/>
            <person name="Morohoshi T."/>
            <person name="Mitsuboshi M."/>
            <person name="Nishizawa T."/>
        </authorList>
    </citation>
    <scope>NUCLEOTIDE SEQUENCE</scope>
    <source>
        <strain evidence="1">CMC57</strain>
    </source>
</reference>
<dbReference type="EMBL" id="AP035881">
    <property type="protein sequence ID" value="BFP48956.1"/>
    <property type="molecule type" value="Genomic_DNA"/>
</dbReference>
<name>A0AB33K547_9ACTN</name>
<proteinExistence type="predicted"/>
<organism evidence="1">
    <name type="scientific">Kitasatospora sp. CMC57</name>
    <dbReference type="NCBI Taxonomy" id="3231513"/>
    <lineage>
        <taxon>Bacteria</taxon>
        <taxon>Bacillati</taxon>
        <taxon>Actinomycetota</taxon>
        <taxon>Actinomycetes</taxon>
        <taxon>Kitasatosporales</taxon>
        <taxon>Streptomycetaceae</taxon>
        <taxon>Kitasatospora</taxon>
    </lineage>
</organism>
<accession>A0AB33K547</accession>
<protein>
    <submittedName>
        <fullName evidence="1">Uncharacterized protein</fullName>
    </submittedName>
</protein>
<dbReference type="AlphaFoldDB" id="A0AB33K547"/>
<evidence type="ECO:0000313" key="1">
    <source>
        <dbReference type="EMBL" id="BFP48956.1"/>
    </source>
</evidence>
<sequence>MKAVVITDKTAEVAIAAEGEPYLVQMSTTGKEPATMTFADFEKAVTVTPPPADQVVDASKYLKD</sequence>
<gene>
    <name evidence="1" type="ORF">KCMC57_53240</name>
</gene>